<evidence type="ECO:0000256" key="3">
    <source>
        <dbReference type="ARBA" id="ARBA00022989"/>
    </source>
</evidence>
<dbReference type="Pfam" id="PF09685">
    <property type="entry name" value="MamF_MmsF"/>
    <property type="match status" value="1"/>
</dbReference>
<protein>
    <recommendedName>
        <fullName evidence="8">DUF4870 domain-containing protein</fullName>
    </recommendedName>
</protein>
<organism evidence="6 7">
    <name type="scientific">Methanothermococcus okinawensis (strain DSM 14208 / JCM 11175 / IH1)</name>
    <dbReference type="NCBI Taxonomy" id="647113"/>
    <lineage>
        <taxon>Archaea</taxon>
        <taxon>Methanobacteriati</taxon>
        <taxon>Methanobacteriota</taxon>
        <taxon>Methanomada group</taxon>
        <taxon>Methanococci</taxon>
        <taxon>Methanococcales</taxon>
        <taxon>Methanococcaceae</taxon>
        <taxon>Methanothermococcus</taxon>
    </lineage>
</organism>
<dbReference type="KEGG" id="mok:Metok_0437"/>
<feature type="transmembrane region" description="Helical" evidence="5">
    <location>
        <begin position="20"/>
        <end position="41"/>
    </location>
</feature>
<evidence type="ECO:0000256" key="1">
    <source>
        <dbReference type="ARBA" id="ARBA00004141"/>
    </source>
</evidence>
<dbReference type="eggNOG" id="arCOG10682">
    <property type="taxonomic scope" value="Archaea"/>
</dbReference>
<name>F8AKS8_METOI</name>
<evidence type="ECO:0000256" key="2">
    <source>
        <dbReference type="ARBA" id="ARBA00022692"/>
    </source>
</evidence>
<evidence type="ECO:0000256" key="5">
    <source>
        <dbReference type="SAM" id="Phobius"/>
    </source>
</evidence>
<feature type="transmembrane region" description="Helical" evidence="5">
    <location>
        <begin position="92"/>
        <end position="117"/>
    </location>
</feature>
<keyword evidence="3 5" id="KW-1133">Transmembrane helix</keyword>
<accession>F8AKS8</accession>
<dbReference type="EMBL" id="CP002792">
    <property type="protein sequence ID" value="AEH06421.1"/>
    <property type="molecule type" value="Genomic_DNA"/>
</dbReference>
<evidence type="ECO:0000313" key="7">
    <source>
        <dbReference type="Proteomes" id="UP000009296"/>
    </source>
</evidence>
<proteinExistence type="predicted"/>
<comment type="subcellular location">
    <subcellularLocation>
        <location evidence="1">Membrane</location>
        <topology evidence="1">Multi-pass membrane protein</topology>
    </subcellularLocation>
</comment>
<keyword evidence="4 5" id="KW-0472">Membrane</keyword>
<dbReference type="InterPro" id="IPR019109">
    <property type="entry name" value="MamF_MmsF"/>
</dbReference>
<dbReference type="AlphaFoldDB" id="F8AKS8"/>
<evidence type="ECO:0008006" key="8">
    <source>
        <dbReference type="Google" id="ProtNLM"/>
    </source>
</evidence>
<evidence type="ECO:0000256" key="4">
    <source>
        <dbReference type="ARBA" id="ARBA00023136"/>
    </source>
</evidence>
<feature type="transmembrane region" description="Helical" evidence="5">
    <location>
        <begin position="53"/>
        <end position="72"/>
    </location>
</feature>
<keyword evidence="2 5" id="KW-0812">Transmembrane</keyword>
<gene>
    <name evidence="6" type="ordered locus">Metok_0437</name>
</gene>
<sequence length="141" mass="16071">MFLLGDYVVRNINIEHTLAALPYLFYIPIPVLVPLIFAIIFRKNKFILFHSVQALFIHIIIGAFISLTLSFFMNYCNNLAILSVKYEYGDFYGILTIIIGLLYLLVIITPILLGVYYSSGGKCFKFPIIGNISEKVCNYIT</sequence>
<dbReference type="HOGENOM" id="CLU_1954709_0_0_2"/>
<reference evidence="6" key="1">
    <citation type="submission" date="2011-05" db="EMBL/GenBank/DDBJ databases">
        <title>Complete sequence of chromosome of Methanothermococcus okinawensis IH1.</title>
        <authorList>
            <consortium name="US DOE Joint Genome Institute"/>
            <person name="Lucas S."/>
            <person name="Han J."/>
            <person name="Lapidus A."/>
            <person name="Cheng J.-F."/>
            <person name="Goodwin L."/>
            <person name="Pitluck S."/>
            <person name="Peters L."/>
            <person name="Mikhailova N."/>
            <person name="Held B."/>
            <person name="Han C."/>
            <person name="Tapia R."/>
            <person name="Land M."/>
            <person name="Hauser L."/>
            <person name="Kyrpides N."/>
            <person name="Ivanova N."/>
            <person name="Pagani I."/>
            <person name="Sieprawska-Lupa M."/>
            <person name="Takai K."/>
            <person name="Miyazaki J."/>
            <person name="Whitman W."/>
            <person name="Woyke T."/>
        </authorList>
    </citation>
    <scope>NUCLEOTIDE SEQUENCE [LARGE SCALE GENOMIC DNA]</scope>
    <source>
        <strain evidence="6">IH1</strain>
    </source>
</reference>
<evidence type="ECO:0000313" key="6">
    <source>
        <dbReference type="EMBL" id="AEH06421.1"/>
    </source>
</evidence>
<dbReference type="Proteomes" id="UP000009296">
    <property type="component" value="Chromosome"/>
</dbReference>
<keyword evidence="7" id="KW-1185">Reference proteome</keyword>